<evidence type="ECO:0000313" key="1">
    <source>
        <dbReference type="EMBL" id="KAF3973884.1"/>
    </source>
</evidence>
<accession>A0A8J4RTA8</accession>
<sequence>MYLKTCSEVQRCFLTVGLAYPEDLSMFLLNKCRMKEEPLTFGALSDLKHLLLSPLRVDCALPDRDRNELGTSKEVFGSSGTYVSSQCKRSEVKIGAVCPTESRAICEKGHLLLTFTIPKIEALALSTCTTLVSVEPKLMVETQNHLMKQGTLGFFALPNDSVDVVNPLIDNLITLLCAILLTRGGLGSLLEQMVEVLCQHVSDESPTLRQLCLRGLVQILYFIQAVKSPCGV</sequence>
<comment type="caution">
    <text evidence="1">The sequence shown here is derived from an EMBL/GenBank/DDBJ whole genome shotgun (WGS) entry which is preliminary data.</text>
</comment>
<protein>
    <submittedName>
        <fullName evidence="1">Uncharacterized protein</fullName>
    </submittedName>
</protein>
<evidence type="ECO:0000313" key="2">
    <source>
        <dbReference type="Proteomes" id="UP000737018"/>
    </source>
</evidence>
<dbReference type="AlphaFoldDB" id="A0A8J4RTA8"/>
<dbReference type="PANTHER" id="PTHR23120">
    <property type="entry name" value="MAESTRO-RELATED HEAT DOMAIN-CONTAINING"/>
    <property type="match status" value="1"/>
</dbReference>
<dbReference type="OrthoDB" id="1751445at2759"/>
<organism evidence="1 2">
    <name type="scientific">Castanea mollissima</name>
    <name type="common">Chinese chestnut</name>
    <dbReference type="NCBI Taxonomy" id="60419"/>
    <lineage>
        <taxon>Eukaryota</taxon>
        <taxon>Viridiplantae</taxon>
        <taxon>Streptophyta</taxon>
        <taxon>Embryophyta</taxon>
        <taxon>Tracheophyta</taxon>
        <taxon>Spermatophyta</taxon>
        <taxon>Magnoliopsida</taxon>
        <taxon>eudicotyledons</taxon>
        <taxon>Gunneridae</taxon>
        <taxon>Pentapetalae</taxon>
        <taxon>rosids</taxon>
        <taxon>fabids</taxon>
        <taxon>Fagales</taxon>
        <taxon>Fagaceae</taxon>
        <taxon>Castanea</taxon>
    </lineage>
</organism>
<dbReference type="Proteomes" id="UP000737018">
    <property type="component" value="Unassembled WGS sequence"/>
</dbReference>
<proteinExistence type="predicted"/>
<keyword evidence="2" id="KW-1185">Reference proteome</keyword>
<dbReference type="GO" id="GO:0005737">
    <property type="term" value="C:cytoplasm"/>
    <property type="evidence" value="ECO:0007669"/>
    <property type="project" value="TreeGrafter"/>
</dbReference>
<name>A0A8J4RTA8_9ROSI</name>
<dbReference type="PANTHER" id="PTHR23120:SF0">
    <property type="entry name" value="MAESTRO HEAT-LIKE REPEAT FAMILY MEMBER 1"/>
    <property type="match status" value="1"/>
</dbReference>
<dbReference type="EMBL" id="JRKL02000201">
    <property type="protein sequence ID" value="KAF3973884.1"/>
    <property type="molecule type" value="Genomic_DNA"/>
</dbReference>
<reference evidence="1" key="1">
    <citation type="submission" date="2020-03" db="EMBL/GenBank/DDBJ databases">
        <title>Castanea mollissima Vanexum genome sequencing.</title>
        <authorList>
            <person name="Staton M."/>
        </authorList>
    </citation>
    <scope>NUCLEOTIDE SEQUENCE</scope>
    <source>
        <tissue evidence="1">Leaf</tissue>
    </source>
</reference>
<gene>
    <name evidence="1" type="ORF">CMV_002718</name>
</gene>
<dbReference type="InterPro" id="IPR045206">
    <property type="entry name" value="Maestro_heat-like_prot"/>
</dbReference>